<evidence type="ECO:0000313" key="2">
    <source>
        <dbReference type="Proteomes" id="UP000268093"/>
    </source>
</evidence>
<dbReference type="PANTHER" id="PTHR10000:SF8">
    <property type="entry name" value="HAD SUPERFAMILY HYDROLASE-LIKE, TYPE 3"/>
    <property type="match status" value="1"/>
</dbReference>
<dbReference type="Gene3D" id="3.30.1240.10">
    <property type="match status" value="1"/>
</dbReference>
<dbReference type="OrthoDB" id="27226at2759"/>
<dbReference type="CDD" id="cd07516">
    <property type="entry name" value="HAD_Pase"/>
    <property type="match status" value="1"/>
</dbReference>
<protein>
    <submittedName>
        <fullName evidence="1">HAD-like domain-containing protein</fullName>
    </submittedName>
</protein>
<name>A0A433DB78_9FUNG</name>
<dbReference type="NCBIfam" id="TIGR01484">
    <property type="entry name" value="HAD-SF-IIB"/>
    <property type="match status" value="1"/>
</dbReference>
<proteinExistence type="predicted"/>
<accession>A0A433DB78</accession>
<dbReference type="PANTHER" id="PTHR10000">
    <property type="entry name" value="PHOSPHOSERINE PHOSPHATASE"/>
    <property type="match status" value="1"/>
</dbReference>
<dbReference type="SUPFAM" id="SSF56784">
    <property type="entry name" value="HAD-like"/>
    <property type="match status" value="1"/>
</dbReference>
<dbReference type="GO" id="GO:0000287">
    <property type="term" value="F:magnesium ion binding"/>
    <property type="evidence" value="ECO:0007669"/>
    <property type="project" value="TreeGrafter"/>
</dbReference>
<dbReference type="SFLD" id="SFLDS00003">
    <property type="entry name" value="Haloacid_Dehalogenase"/>
    <property type="match status" value="1"/>
</dbReference>
<dbReference type="Proteomes" id="UP000268093">
    <property type="component" value="Unassembled WGS sequence"/>
</dbReference>
<dbReference type="InterPro" id="IPR036412">
    <property type="entry name" value="HAD-like_sf"/>
</dbReference>
<keyword evidence="2" id="KW-1185">Reference proteome</keyword>
<evidence type="ECO:0000313" key="1">
    <source>
        <dbReference type="EMBL" id="RUP48082.1"/>
    </source>
</evidence>
<gene>
    <name evidence="1" type="ORF">BC936DRAFT_144980</name>
</gene>
<dbReference type="Pfam" id="PF08282">
    <property type="entry name" value="Hydrolase_3"/>
    <property type="match status" value="1"/>
</dbReference>
<dbReference type="GO" id="GO:0005829">
    <property type="term" value="C:cytosol"/>
    <property type="evidence" value="ECO:0007669"/>
    <property type="project" value="TreeGrafter"/>
</dbReference>
<dbReference type="InterPro" id="IPR006379">
    <property type="entry name" value="HAD-SF_hydro_IIB"/>
</dbReference>
<dbReference type="NCBIfam" id="TIGR00099">
    <property type="entry name" value="Cof-subfamily"/>
    <property type="match status" value="1"/>
</dbReference>
<dbReference type="InterPro" id="IPR000150">
    <property type="entry name" value="Cof"/>
</dbReference>
<reference evidence="1 2" key="1">
    <citation type="journal article" date="2018" name="New Phytol.">
        <title>Phylogenomics of Endogonaceae and evolution of mycorrhizas within Mucoromycota.</title>
        <authorList>
            <person name="Chang Y."/>
            <person name="Desiro A."/>
            <person name="Na H."/>
            <person name="Sandor L."/>
            <person name="Lipzen A."/>
            <person name="Clum A."/>
            <person name="Barry K."/>
            <person name="Grigoriev I.V."/>
            <person name="Martin F.M."/>
            <person name="Stajich J.E."/>
            <person name="Smith M.E."/>
            <person name="Bonito G."/>
            <person name="Spatafora J.W."/>
        </authorList>
    </citation>
    <scope>NUCLEOTIDE SEQUENCE [LARGE SCALE GENOMIC DNA]</scope>
    <source>
        <strain evidence="1 2">GMNB39</strain>
    </source>
</reference>
<comment type="caution">
    <text evidence="1">The sequence shown here is derived from an EMBL/GenBank/DDBJ whole genome shotgun (WGS) entry which is preliminary data.</text>
</comment>
<dbReference type="GO" id="GO:0016791">
    <property type="term" value="F:phosphatase activity"/>
    <property type="evidence" value="ECO:0007669"/>
    <property type="project" value="UniProtKB-ARBA"/>
</dbReference>
<dbReference type="AlphaFoldDB" id="A0A433DB78"/>
<dbReference type="SFLD" id="SFLDG01140">
    <property type="entry name" value="C2.B:_Phosphomannomutase_and_P"/>
    <property type="match status" value="1"/>
</dbReference>
<dbReference type="InterPro" id="IPR023214">
    <property type="entry name" value="HAD_sf"/>
</dbReference>
<organism evidence="1 2">
    <name type="scientific">Jimgerdemannia flammicorona</name>
    <dbReference type="NCBI Taxonomy" id="994334"/>
    <lineage>
        <taxon>Eukaryota</taxon>
        <taxon>Fungi</taxon>
        <taxon>Fungi incertae sedis</taxon>
        <taxon>Mucoromycota</taxon>
        <taxon>Mucoromycotina</taxon>
        <taxon>Endogonomycetes</taxon>
        <taxon>Endogonales</taxon>
        <taxon>Endogonaceae</taxon>
        <taxon>Jimgerdemannia</taxon>
    </lineage>
</organism>
<sequence length="291" mass="31615">MGPITDPIRVVASDLDGTLLGHSEASPRSIAVLHRLQNLGIKIVLASGRPSRAMIPVVEQTGIQGLSLCCNGALVFDAHQRKIIKKYSIPTAVVRAMVAKLRHELEGGVYFGAESGAEFRCEPGYYSKRKQFVDHSYVIQDAMTFANDSDPDATVEKLIVLHPTLPAEELYHILLKILDGDEWRSAVKITWSNVFFVEVSAVGVCKGSSLAALCEAWGVDKKEVIAFGDMPNDVEMITWAGRGVAVKNAHSDVLAVADEVTLSNWDDGVAVVLEDVVRNLEAEATNNCDNN</sequence>
<dbReference type="EMBL" id="RBNI01003732">
    <property type="protein sequence ID" value="RUP48082.1"/>
    <property type="molecule type" value="Genomic_DNA"/>
</dbReference>
<dbReference type="Gene3D" id="3.40.50.1000">
    <property type="entry name" value="HAD superfamily/HAD-like"/>
    <property type="match status" value="1"/>
</dbReference>